<dbReference type="Proteomes" id="UP001190700">
    <property type="component" value="Unassembled WGS sequence"/>
</dbReference>
<gene>
    <name evidence="2" type="ORF">CYMTET_5948</name>
</gene>
<keyword evidence="3" id="KW-1185">Reference proteome</keyword>
<accession>A0AAE0GY79</accession>
<name>A0AAE0GY79_9CHLO</name>
<organism evidence="2 3">
    <name type="scientific">Cymbomonas tetramitiformis</name>
    <dbReference type="NCBI Taxonomy" id="36881"/>
    <lineage>
        <taxon>Eukaryota</taxon>
        <taxon>Viridiplantae</taxon>
        <taxon>Chlorophyta</taxon>
        <taxon>Pyramimonadophyceae</taxon>
        <taxon>Pyramimonadales</taxon>
        <taxon>Pyramimonadaceae</taxon>
        <taxon>Cymbomonas</taxon>
    </lineage>
</organism>
<proteinExistence type="predicted"/>
<evidence type="ECO:0000256" key="1">
    <source>
        <dbReference type="SAM" id="MobiDB-lite"/>
    </source>
</evidence>
<protein>
    <submittedName>
        <fullName evidence="2">Uncharacterized protein</fullName>
    </submittedName>
</protein>
<reference evidence="2 3" key="1">
    <citation type="journal article" date="2015" name="Genome Biol. Evol.">
        <title>Comparative Genomics of a Bacterivorous Green Alga Reveals Evolutionary Causalities and Consequences of Phago-Mixotrophic Mode of Nutrition.</title>
        <authorList>
            <person name="Burns J.A."/>
            <person name="Paasch A."/>
            <person name="Narechania A."/>
            <person name="Kim E."/>
        </authorList>
    </citation>
    <scope>NUCLEOTIDE SEQUENCE [LARGE SCALE GENOMIC DNA]</scope>
    <source>
        <strain evidence="2 3">PLY_AMNH</strain>
    </source>
</reference>
<feature type="region of interest" description="Disordered" evidence="1">
    <location>
        <begin position="90"/>
        <end position="115"/>
    </location>
</feature>
<dbReference type="AlphaFoldDB" id="A0AAE0GY79"/>
<feature type="region of interest" description="Disordered" evidence="1">
    <location>
        <begin position="151"/>
        <end position="172"/>
    </location>
</feature>
<evidence type="ECO:0000313" key="3">
    <source>
        <dbReference type="Proteomes" id="UP001190700"/>
    </source>
</evidence>
<comment type="caution">
    <text evidence="2">The sequence shown here is derived from an EMBL/GenBank/DDBJ whole genome shotgun (WGS) entry which is preliminary data.</text>
</comment>
<evidence type="ECO:0000313" key="2">
    <source>
        <dbReference type="EMBL" id="KAK3286499.1"/>
    </source>
</evidence>
<sequence>MGKAAPSGGLVGRTFRVLKDEWPEYSEDCPEIGYWTGKIIRRTKKSKVTVYESKIVEDGEAAETWEFSFERVKARLVLLDGEVRGDLQDDRRRRSSSGRQILSQSVAGGSRDVANPVSRRASVARAQACFQPVDAEITPTKLAALAHSLPEAREETSSDAVHTTPNKKRVADPSKWGRIRKRFALGFKFRSPLRPHEEACSPRCTFECGSSVSEAHRVGLRQQLDDQYKPKGWQGVIALLHCLAKKEPKNTYAASRGFIGRKQLTAVRSGSISCRYCRLGEGSVADRPLIPALRKHNFTRLVARKKRGILVESGCPYHAEGEAYFVAKEAEYHSRTSGVLGAVSFYLPGSTISSGAVRVCWPFFRNTFGLGKKAKVITSIVNLDQSHVLPPVPATRKTAEIARAKGVATFNTVKEHLKKFPRESSHYSNNMNHGASRYFLAPDLYPAKLWQLFCYQECPDFAEQAEAMGWWRSLDSEAKKPPKMQEAVEDGLMLLKPTISYPWYLALILLFDIDFGRVKADVSYDSRNQDGTKTKADYPAPLPNHLKPAYNSLKKTETQSQDFGGNLRTPKLTVGEAFYLRILATFCYSIYSYARRCTVLYFWNEKIAEKGANNCVSVEHYQHLHYPSGAVHLVKWFDGTAGQCNNGTMHRYNTEITDPDIPEMFMYERMDVKVPPTGHTYLINDTWFGAIQRAAKTWSVISDLDDWVEIAAGSSRLSPPICVVPEQGIHRDWNAYLSQRYVKTTRKDKHGDKVNISEFHWFNYGIGEVVGQKKADGTPVLASHPGEIWMRRTLEESEPWTIVDLRKEAPSNHALWGTGIRTRDLPVIPNLLPITDPSFQLYNAPLLITKAKVKDLHQLSKYFPNLEKRAQYPEHVVGMPCKDDKDTVTVDSDDDPEPQVAEADIECPTILPSDVDISSSDDSDSSLDVPLASRKRPCTDSDSSIEEPLAVRKRRLELSP</sequence>
<dbReference type="EMBL" id="LGRX02001242">
    <property type="protein sequence ID" value="KAK3286499.1"/>
    <property type="molecule type" value="Genomic_DNA"/>
</dbReference>
<feature type="compositionally biased region" description="Basic residues" evidence="1">
    <location>
        <begin position="951"/>
        <end position="960"/>
    </location>
</feature>
<feature type="region of interest" description="Disordered" evidence="1">
    <location>
        <begin position="878"/>
        <end position="960"/>
    </location>
</feature>